<reference evidence="2 4" key="2">
    <citation type="submission" date="2021-03" db="EMBL/GenBank/DDBJ databases">
        <title>Mucilaginibacter strains isolated from gold and copper mining confer multi heavy-metal resistance.</title>
        <authorList>
            <person name="Li Y."/>
        </authorList>
    </citation>
    <scope>NUCLEOTIDE SEQUENCE [LARGE SCALE GENOMIC DNA]</scope>
    <source>
        <strain evidence="2 4">P2-4</strain>
    </source>
</reference>
<name>A0AAE6MJ63_9SPHI</name>
<gene>
    <name evidence="1" type="ORF">DIU31_015990</name>
    <name evidence="2" type="ORF">J3L21_11500</name>
</gene>
<organism evidence="1 3">
    <name type="scientific">Mucilaginibacter rubeus</name>
    <dbReference type="NCBI Taxonomy" id="2027860"/>
    <lineage>
        <taxon>Bacteria</taxon>
        <taxon>Pseudomonadati</taxon>
        <taxon>Bacteroidota</taxon>
        <taxon>Sphingobacteriia</taxon>
        <taxon>Sphingobacteriales</taxon>
        <taxon>Sphingobacteriaceae</taxon>
        <taxon>Mucilaginibacter</taxon>
    </lineage>
</organism>
<accession>A0AAE6MJ63</accession>
<evidence type="ECO:0000313" key="4">
    <source>
        <dbReference type="Proteomes" id="UP000663940"/>
    </source>
</evidence>
<reference evidence="1 3" key="1">
    <citation type="submission" date="2019-08" db="EMBL/GenBank/DDBJ databases">
        <title>Comparative genome analysis confer to the adaptation heavy metal polluted environment.</title>
        <authorList>
            <person name="Li Y."/>
        </authorList>
    </citation>
    <scope>NUCLEOTIDE SEQUENCE [LARGE SCALE GENOMIC DNA]</scope>
    <source>
        <strain evidence="1 3">P2</strain>
    </source>
</reference>
<evidence type="ECO:0000313" key="1">
    <source>
        <dbReference type="EMBL" id="QEM04939.1"/>
    </source>
</evidence>
<protein>
    <submittedName>
        <fullName evidence="1">Uncharacterized protein</fullName>
    </submittedName>
</protein>
<dbReference type="RefSeq" id="WP_112654618.1">
    <property type="nucleotide sequence ID" value="NZ_CP043451.1"/>
</dbReference>
<evidence type="ECO:0000313" key="3">
    <source>
        <dbReference type="Proteomes" id="UP000250557"/>
    </source>
</evidence>
<dbReference type="AlphaFoldDB" id="A0AAE6MJ63"/>
<evidence type="ECO:0000313" key="2">
    <source>
        <dbReference type="EMBL" id="QTE52543.1"/>
    </source>
</evidence>
<dbReference type="Proteomes" id="UP000663940">
    <property type="component" value="Chromosome"/>
</dbReference>
<sequence length="87" mass="10323">MSWKFFRGKRDPVYDEILDRIKGYDKTGDRSLVHVRLDDHTILLLNQLKLATGIEMQRMIAFAVSELIRQHPELRTIVKQFLLKINE</sequence>
<dbReference type="EMBL" id="CP043451">
    <property type="protein sequence ID" value="QEM04939.1"/>
    <property type="molecule type" value="Genomic_DNA"/>
</dbReference>
<dbReference type="EMBL" id="CP071880">
    <property type="protein sequence ID" value="QTE52543.1"/>
    <property type="molecule type" value="Genomic_DNA"/>
</dbReference>
<keyword evidence="4" id="KW-1185">Reference proteome</keyword>
<proteinExistence type="predicted"/>
<dbReference type="Proteomes" id="UP000250557">
    <property type="component" value="Chromosome"/>
</dbReference>